<dbReference type="Gene3D" id="3.10.20.370">
    <property type="match status" value="1"/>
</dbReference>
<keyword evidence="5" id="KW-0378">Hydrolase</keyword>
<gene>
    <name evidence="10" type="primary">LOC140009901</name>
</gene>
<dbReference type="CDD" id="cd09274">
    <property type="entry name" value="RNase_HI_RT_Ty3"/>
    <property type="match status" value="1"/>
</dbReference>
<name>A0ABM4UYH3_COFAR</name>
<dbReference type="PANTHER" id="PTHR34072:SF52">
    <property type="entry name" value="RIBONUCLEASE H"/>
    <property type="match status" value="1"/>
</dbReference>
<dbReference type="PANTHER" id="PTHR34072">
    <property type="entry name" value="ENZYMATIC POLYPROTEIN-RELATED"/>
    <property type="match status" value="1"/>
</dbReference>
<evidence type="ECO:0000256" key="6">
    <source>
        <dbReference type="ARBA" id="ARBA00022918"/>
    </source>
</evidence>
<accession>A0ABM4UYH3</accession>
<dbReference type="RefSeq" id="XP_071912338.1">
    <property type="nucleotide sequence ID" value="XM_072056237.1"/>
</dbReference>
<keyword evidence="2" id="KW-0548">Nucleotidyltransferase</keyword>
<keyword evidence="9" id="KW-1185">Reference proteome</keyword>
<evidence type="ECO:0000313" key="10">
    <source>
        <dbReference type="RefSeq" id="XP_071912338.1"/>
    </source>
</evidence>
<keyword evidence="6" id="KW-0695">RNA-directed DNA polymerase</keyword>
<evidence type="ECO:0000256" key="3">
    <source>
        <dbReference type="ARBA" id="ARBA00022722"/>
    </source>
</evidence>
<dbReference type="SUPFAM" id="SSF56672">
    <property type="entry name" value="DNA/RNA polymerases"/>
    <property type="match status" value="1"/>
</dbReference>
<keyword evidence="1" id="KW-0808">Transferase</keyword>
<evidence type="ECO:0000256" key="1">
    <source>
        <dbReference type="ARBA" id="ARBA00022679"/>
    </source>
</evidence>
<evidence type="ECO:0000256" key="2">
    <source>
        <dbReference type="ARBA" id="ARBA00022695"/>
    </source>
</evidence>
<dbReference type="Pfam" id="PF17917">
    <property type="entry name" value="RT_RNaseH"/>
    <property type="match status" value="1"/>
</dbReference>
<evidence type="ECO:0000256" key="4">
    <source>
        <dbReference type="ARBA" id="ARBA00022759"/>
    </source>
</evidence>
<feature type="region of interest" description="Disordered" evidence="7">
    <location>
        <begin position="276"/>
        <end position="296"/>
    </location>
</feature>
<feature type="domain" description="Reverse transcriptase RNase H-like" evidence="8">
    <location>
        <begin position="12"/>
        <end position="108"/>
    </location>
</feature>
<evidence type="ECO:0000256" key="7">
    <source>
        <dbReference type="SAM" id="MobiDB-lite"/>
    </source>
</evidence>
<dbReference type="GeneID" id="140009901"/>
<evidence type="ECO:0000256" key="5">
    <source>
        <dbReference type="ARBA" id="ARBA00022801"/>
    </source>
</evidence>
<dbReference type="InterPro" id="IPR041373">
    <property type="entry name" value="RT_RNaseH"/>
</dbReference>
<evidence type="ECO:0000259" key="8">
    <source>
        <dbReference type="Pfam" id="PF17917"/>
    </source>
</evidence>
<keyword evidence="3" id="KW-0540">Nuclease</keyword>
<sequence>MAPVLALPNEKDSYMVYTDVSREGLGCVLMQNRNVIAYASWKLKSHEQNYPTHDLEFAAVVFALKKWRHYLYVVTFEVYTDHKSLKYLFSPKELNLRQRRWMEFIEDYDCIINYHLKKSNVVADALNRKSQLAGLMIREWNLLEDVSEWIPCLERQKVMFGNIVVKSTLLDQIKEGQKKESTAQKWMEWVKKEKLPDFNLGPDGILRLWTELVGAEVSHREGVIESSTTRSDLEVRSGCGILLAIPDVGDIAMDQERTNAFREQLHVVVAPGVGVPGEGVTPSLSHGGESVGSVGN</sequence>
<keyword evidence="4" id="KW-0255">Endonuclease</keyword>
<proteinExistence type="predicted"/>
<dbReference type="Proteomes" id="UP001652660">
    <property type="component" value="Chromosome 6e"/>
</dbReference>
<dbReference type="InterPro" id="IPR043502">
    <property type="entry name" value="DNA/RNA_pol_sf"/>
</dbReference>
<organism evidence="9 10">
    <name type="scientific">Coffea arabica</name>
    <name type="common">Arabian coffee</name>
    <dbReference type="NCBI Taxonomy" id="13443"/>
    <lineage>
        <taxon>Eukaryota</taxon>
        <taxon>Viridiplantae</taxon>
        <taxon>Streptophyta</taxon>
        <taxon>Embryophyta</taxon>
        <taxon>Tracheophyta</taxon>
        <taxon>Spermatophyta</taxon>
        <taxon>Magnoliopsida</taxon>
        <taxon>eudicotyledons</taxon>
        <taxon>Gunneridae</taxon>
        <taxon>Pentapetalae</taxon>
        <taxon>asterids</taxon>
        <taxon>lamiids</taxon>
        <taxon>Gentianales</taxon>
        <taxon>Rubiaceae</taxon>
        <taxon>Ixoroideae</taxon>
        <taxon>Gardenieae complex</taxon>
        <taxon>Bertiereae - Coffeeae clade</taxon>
        <taxon>Coffeeae</taxon>
        <taxon>Coffea</taxon>
    </lineage>
</organism>
<protein>
    <recommendedName>
        <fullName evidence="8">Reverse transcriptase RNase H-like domain-containing protein</fullName>
    </recommendedName>
</protein>
<reference evidence="10" key="1">
    <citation type="submission" date="2025-08" db="UniProtKB">
        <authorList>
            <consortium name="RefSeq"/>
        </authorList>
    </citation>
    <scope>IDENTIFICATION</scope>
    <source>
        <tissue evidence="10">Leaves</tissue>
    </source>
</reference>
<evidence type="ECO:0000313" key="9">
    <source>
        <dbReference type="Proteomes" id="UP001652660"/>
    </source>
</evidence>